<evidence type="ECO:0000256" key="5">
    <source>
        <dbReference type="ARBA" id="ARBA00023157"/>
    </source>
</evidence>
<dbReference type="GO" id="GO:0007218">
    <property type="term" value="P:neuropeptide signaling pathway"/>
    <property type="evidence" value="ECO:0007669"/>
    <property type="project" value="UniProtKB-KW"/>
</dbReference>
<dbReference type="GO" id="GO:0005184">
    <property type="term" value="F:neuropeptide hormone activity"/>
    <property type="evidence" value="ECO:0007669"/>
    <property type="project" value="InterPro"/>
</dbReference>
<keyword evidence="3" id="KW-0964">Secreted</keyword>
<proteinExistence type="evidence at transcript level"/>
<dbReference type="InterPro" id="IPR018251">
    <property type="entry name" value="Crust_neurhormone_CS"/>
</dbReference>
<dbReference type="PANTHER" id="PTHR35981:SF2">
    <property type="entry name" value="ION TRANSPORT PEPTIDE, ISOFORM C"/>
    <property type="match status" value="1"/>
</dbReference>
<feature type="disulfide bond" evidence="7">
    <location>
        <begin position="65"/>
        <end position="81"/>
    </location>
</feature>
<feature type="signal peptide" evidence="8">
    <location>
        <begin position="1"/>
        <end position="31"/>
    </location>
</feature>
<keyword evidence="8" id="KW-0732">Signal</keyword>
<keyword evidence="4" id="KW-0372">Hormone</keyword>
<feature type="disulfide bond" evidence="7">
    <location>
        <begin position="49"/>
        <end position="85"/>
    </location>
</feature>
<dbReference type="InterPro" id="IPR001166">
    <property type="entry name" value="Hyperglycemic"/>
</dbReference>
<evidence type="ECO:0000256" key="4">
    <source>
        <dbReference type="ARBA" id="ARBA00022702"/>
    </source>
</evidence>
<dbReference type="PRINTS" id="PR00550">
    <property type="entry name" value="HYPRGLYCEMIC"/>
</dbReference>
<evidence type="ECO:0000256" key="7">
    <source>
        <dbReference type="PIRSR" id="PIRSR631098-51"/>
    </source>
</evidence>
<sequence length="135" mass="15524">MLMSRRSDNQLSSGRLILVLAVLLFSQNTLASFIRIRPNTYKEFQYINCQGRFDKEQYASLTNICEDCHNVYRNPDVLLGCKADCFRNSLFPKCVSMLLLDQREPELSKMVYTVSGKRPLMYDSNAVASLQNPEI</sequence>
<feature type="disulfide bond" evidence="7">
    <location>
        <begin position="68"/>
        <end position="94"/>
    </location>
</feature>
<keyword evidence="5 7" id="KW-1015">Disulfide bond</keyword>
<protein>
    <submittedName>
        <fullName evidence="9">ITP-like preproprotein</fullName>
    </submittedName>
</protein>
<dbReference type="GO" id="GO:0005576">
    <property type="term" value="C:extracellular region"/>
    <property type="evidence" value="ECO:0007669"/>
    <property type="project" value="UniProtKB-SubCell"/>
</dbReference>
<accession>A0A1W5LU42</accession>
<evidence type="ECO:0000256" key="8">
    <source>
        <dbReference type="SAM" id="SignalP"/>
    </source>
</evidence>
<comment type="subcellular location">
    <subcellularLocation>
        <location evidence="1">Secreted</location>
    </subcellularLocation>
</comment>
<evidence type="ECO:0000256" key="6">
    <source>
        <dbReference type="ARBA" id="ARBA00023320"/>
    </source>
</evidence>
<dbReference type="SUPFAM" id="SSF81778">
    <property type="entry name" value="Crustacean CHH/MIH/GIH neurohormone"/>
    <property type="match status" value="1"/>
</dbReference>
<dbReference type="InterPro" id="IPR031098">
    <property type="entry name" value="Crust_neurohorm"/>
</dbReference>
<reference evidence="9" key="1">
    <citation type="submission" date="2016-04" db="EMBL/GenBank/DDBJ databases">
        <authorList>
            <person name="Evans L.H."/>
            <person name="Alamgir A."/>
            <person name="Owens N."/>
            <person name="Weber N.D."/>
            <person name="Virtaneva K."/>
            <person name="Barbian K."/>
            <person name="Babar A."/>
            <person name="Rosenke K."/>
        </authorList>
    </citation>
    <scope>NUCLEOTIDE SEQUENCE</scope>
</reference>
<evidence type="ECO:0000313" key="9">
    <source>
        <dbReference type="EMBL" id="ANQ38661.1"/>
    </source>
</evidence>
<dbReference type="AlphaFoldDB" id="A0A1W5LU42"/>
<comment type="similarity">
    <text evidence="2">Belongs to the arthropod CHH/MIH/GIH/VIH hormone family.</text>
</comment>
<organism evidence="9">
    <name type="scientific">Chorismus antarcticus</name>
    <name type="common">Antarctic shrimp</name>
    <name type="synonym">Hippolyte antarctica</name>
    <dbReference type="NCBI Taxonomy" id="442697"/>
    <lineage>
        <taxon>Eukaryota</taxon>
        <taxon>Metazoa</taxon>
        <taxon>Ecdysozoa</taxon>
        <taxon>Arthropoda</taxon>
        <taxon>Crustacea</taxon>
        <taxon>Multicrustacea</taxon>
        <taxon>Malacostraca</taxon>
        <taxon>Eumalacostraca</taxon>
        <taxon>Eucarida</taxon>
        <taxon>Decapoda</taxon>
        <taxon>Pleocyemata</taxon>
        <taxon>Caridea</taxon>
        <taxon>Alpheoidea</taxon>
        <taxon>Hippolytidae</taxon>
        <taxon>Chorismus</taxon>
    </lineage>
</organism>
<dbReference type="InterPro" id="IPR035957">
    <property type="entry name" value="Crust_neurohorm_sf"/>
</dbReference>
<dbReference type="Pfam" id="PF01147">
    <property type="entry name" value="Crust_neurohorm"/>
    <property type="match status" value="1"/>
</dbReference>
<dbReference type="GO" id="GO:0007623">
    <property type="term" value="P:circadian rhythm"/>
    <property type="evidence" value="ECO:0007669"/>
    <property type="project" value="TreeGrafter"/>
</dbReference>
<dbReference type="Gene3D" id="1.10.2010.10">
    <property type="entry name" value="Crustacean CHH/MIH/GIH neurohormone"/>
    <property type="match status" value="1"/>
</dbReference>
<dbReference type="PROSITE" id="PS01250">
    <property type="entry name" value="CHH_MIH_GIH"/>
    <property type="match status" value="1"/>
</dbReference>
<dbReference type="PANTHER" id="PTHR35981">
    <property type="entry name" value="ION TRANSPORT PEPTIDE, ISOFORM C"/>
    <property type="match status" value="1"/>
</dbReference>
<feature type="chain" id="PRO_5013343335" evidence="8">
    <location>
        <begin position="32"/>
        <end position="135"/>
    </location>
</feature>
<evidence type="ECO:0000256" key="3">
    <source>
        <dbReference type="ARBA" id="ARBA00022525"/>
    </source>
</evidence>
<dbReference type="EMBL" id="KX118616">
    <property type="protein sequence ID" value="ANQ38661.1"/>
    <property type="molecule type" value="mRNA"/>
</dbReference>
<name>A0A1W5LU42_CHOAN</name>
<evidence type="ECO:0000256" key="2">
    <source>
        <dbReference type="ARBA" id="ARBA00005447"/>
    </source>
</evidence>
<evidence type="ECO:0000256" key="1">
    <source>
        <dbReference type="ARBA" id="ARBA00004613"/>
    </source>
</evidence>
<keyword evidence="6" id="KW-0527">Neuropeptide</keyword>